<keyword evidence="2" id="KW-1185">Reference proteome</keyword>
<dbReference type="SUPFAM" id="SSF53335">
    <property type="entry name" value="S-adenosyl-L-methionine-dependent methyltransferases"/>
    <property type="match status" value="1"/>
</dbReference>
<dbReference type="EMBL" id="POUA01000173">
    <property type="protein sequence ID" value="PZG41429.1"/>
    <property type="molecule type" value="Genomic_DNA"/>
</dbReference>
<accession>A0A2W2GFT9</accession>
<dbReference type="Proteomes" id="UP000248544">
    <property type="component" value="Unassembled WGS sequence"/>
</dbReference>
<sequence>MSGIDTSVPHSARIWNYWMGGKDNFPVDRQAGDVFAGLYPGIVDMARVSRYYIARVVRYLAHELGVRQFLDIGTGLPSHDNTHEVAQRVDPRARIVYVDNDPMVLAHAHALLTADPRGSTDYIEADLNDPDTIVRAAKTKLDFDRPVAIMLMGVLGHLPVTGPGDDAARSIVDRLTAALPPGGFLAIYDGTDTDPGYVEAIRRYNETGSLPYHLRTPEQIARFLDGLELIEPGVVQLQKWRPDDSPFGPSVPVDAWGGVARRR</sequence>
<evidence type="ECO:0000313" key="2">
    <source>
        <dbReference type="Proteomes" id="UP000248544"/>
    </source>
</evidence>
<gene>
    <name evidence="1" type="ORF">C1I98_21285</name>
</gene>
<dbReference type="GO" id="GO:0032259">
    <property type="term" value="P:methylation"/>
    <property type="evidence" value="ECO:0007669"/>
    <property type="project" value="UniProtKB-KW"/>
</dbReference>
<dbReference type="Pfam" id="PF04672">
    <property type="entry name" value="Methyltransf_19"/>
    <property type="match status" value="1"/>
</dbReference>
<protein>
    <submittedName>
        <fullName evidence="1">S-adenosyl methyltransferase</fullName>
    </submittedName>
</protein>
<dbReference type="AlphaFoldDB" id="A0A2W2GFT9"/>
<reference evidence="1 2" key="1">
    <citation type="submission" date="2018-01" db="EMBL/GenBank/DDBJ databases">
        <title>Draft genome sequence of Sphaerisporangium sp. 7K107.</title>
        <authorList>
            <person name="Sahin N."/>
            <person name="Saygin H."/>
            <person name="Ay H."/>
        </authorList>
    </citation>
    <scope>NUCLEOTIDE SEQUENCE [LARGE SCALE GENOMIC DNA]</scope>
    <source>
        <strain evidence="1 2">7K107</strain>
    </source>
</reference>
<dbReference type="InterPro" id="IPR006764">
    <property type="entry name" value="SAM_dep_MeTrfase_SAV2177_type"/>
</dbReference>
<dbReference type="GO" id="GO:0008168">
    <property type="term" value="F:methyltransferase activity"/>
    <property type="evidence" value="ECO:0007669"/>
    <property type="project" value="UniProtKB-KW"/>
</dbReference>
<evidence type="ECO:0000313" key="1">
    <source>
        <dbReference type="EMBL" id="PZG41429.1"/>
    </source>
</evidence>
<dbReference type="PIRSF" id="PIRSF017393">
    <property type="entry name" value="MTase_SAV2177"/>
    <property type="match status" value="1"/>
</dbReference>
<dbReference type="InterPro" id="IPR029063">
    <property type="entry name" value="SAM-dependent_MTases_sf"/>
</dbReference>
<keyword evidence="1" id="KW-0808">Transferase</keyword>
<comment type="caution">
    <text evidence="1">The sequence shown here is derived from an EMBL/GenBank/DDBJ whole genome shotgun (WGS) entry which is preliminary data.</text>
</comment>
<proteinExistence type="predicted"/>
<keyword evidence="1" id="KW-0489">Methyltransferase</keyword>
<dbReference type="RefSeq" id="WP_111169207.1">
    <property type="nucleotide sequence ID" value="NZ_POUA01000173.1"/>
</dbReference>
<name>A0A2W2GFT9_9ACTN</name>
<dbReference type="Gene3D" id="3.40.50.150">
    <property type="entry name" value="Vaccinia Virus protein VP39"/>
    <property type="match status" value="1"/>
</dbReference>
<organism evidence="1 2">
    <name type="scientific">Spongiactinospora gelatinilytica</name>
    <dbReference type="NCBI Taxonomy" id="2666298"/>
    <lineage>
        <taxon>Bacteria</taxon>
        <taxon>Bacillati</taxon>
        <taxon>Actinomycetota</taxon>
        <taxon>Actinomycetes</taxon>
        <taxon>Streptosporangiales</taxon>
        <taxon>Streptosporangiaceae</taxon>
        <taxon>Spongiactinospora</taxon>
    </lineage>
</organism>